<evidence type="ECO:0000256" key="5">
    <source>
        <dbReference type="ARBA" id="ARBA00023163"/>
    </source>
</evidence>
<dbReference type="AlphaFoldDB" id="A0A087D783"/>
<dbReference type="GeneID" id="85165318"/>
<keyword evidence="9" id="KW-1185">Reference proteome</keyword>
<name>A0A087D783_9BIFI</name>
<dbReference type="GO" id="GO:0008982">
    <property type="term" value="F:protein-N(PI)-phosphohistidine-sugar phosphotransferase activity"/>
    <property type="evidence" value="ECO:0007669"/>
    <property type="project" value="InterPro"/>
</dbReference>
<dbReference type="GO" id="GO:0009401">
    <property type="term" value="P:phosphoenolpyruvate-dependent sugar phosphotransferase system"/>
    <property type="evidence" value="ECO:0007669"/>
    <property type="project" value="InterPro"/>
</dbReference>
<evidence type="ECO:0000256" key="4">
    <source>
        <dbReference type="ARBA" id="ARBA00023159"/>
    </source>
</evidence>
<keyword evidence="3" id="KW-0805">Transcription regulation</keyword>
<dbReference type="SUPFAM" id="SSF63520">
    <property type="entry name" value="PTS-regulatory domain, PRD"/>
    <property type="match status" value="2"/>
</dbReference>
<protein>
    <submittedName>
        <fullName evidence="8">PRD domain-containing protein</fullName>
        <ecNumber evidence="8">2.7.1.69</ecNumber>
    </submittedName>
</protein>
<evidence type="ECO:0000259" key="7">
    <source>
        <dbReference type="PROSITE" id="PS51372"/>
    </source>
</evidence>
<keyword evidence="1 8" id="KW-0808">Transferase</keyword>
<accession>A0A087D783</accession>
<dbReference type="InterPro" id="IPR036388">
    <property type="entry name" value="WH-like_DNA-bd_sf"/>
</dbReference>
<dbReference type="STRING" id="158787.BSCA_2075"/>
<sequence length="498" mass="57011">MTTGHGKSLINYLLNRRDFVSGQELSATLDVSTKTVSRIVKQINDQYENGPIIESQRGRGYRLNYQNYYDHRDQVDSTVDVGGLSSVERRDEIIKRLLITSPQQYRMNDIWGKFYISDSAIASDMKILRHMLGKFHLTLSRSSDYIWVEGVESDIRRAITSLLFADDVIVSGQFDQPNQLIKQRDAAFVTHQLDLIEDMTRSEIPYPYSVNLFTHLYILIERFRSAGSIIDEYGGTSADEPMRNGELVAVCNKVIANLGAYLDTPLPRIEVYNLYRYLTSSRIDDNRVDPGEIPDLVRDVTEYLISRVIEDPQYRDINSQDLFIGLAKHMRPLLNRLENGIRVTNNLLEQIKLEYMHLFETVKVATEDMARRYGLNRIDDEEAGFITVYFAQAVENRRMPLDILLVCTTGLGTAQLLRAKIEKRFAGFHIVQTVAARDIDQAIDRHPEIDLVVSTIRLGADVHLPTLVVSAMLTVEDQDRLEREADLIRKGVTRRCDA</sequence>
<gene>
    <name evidence="8" type="ORF">BSCA_2075</name>
</gene>
<evidence type="ECO:0000313" key="9">
    <source>
        <dbReference type="Proteomes" id="UP000029033"/>
    </source>
</evidence>
<dbReference type="RefSeq" id="WP_033518218.1">
    <property type="nucleotide sequence ID" value="NZ_CAJPMS010000006.1"/>
</dbReference>
<dbReference type="eggNOG" id="COG3711">
    <property type="taxonomic scope" value="Bacteria"/>
</dbReference>
<dbReference type="Gene3D" id="3.40.50.2300">
    <property type="match status" value="1"/>
</dbReference>
<dbReference type="InterPro" id="IPR013196">
    <property type="entry name" value="HTH_11"/>
</dbReference>
<dbReference type="CDD" id="cd05568">
    <property type="entry name" value="PTS_IIB_bgl_like"/>
    <property type="match status" value="1"/>
</dbReference>
<feature type="domain" description="PTS EIIB type-2" evidence="6">
    <location>
        <begin position="401"/>
        <end position="493"/>
    </location>
</feature>
<dbReference type="Gene3D" id="1.10.1790.10">
    <property type="entry name" value="PRD domain"/>
    <property type="match status" value="1"/>
</dbReference>
<dbReference type="PROSITE" id="PS51099">
    <property type="entry name" value="PTS_EIIB_TYPE_2"/>
    <property type="match status" value="1"/>
</dbReference>
<evidence type="ECO:0000259" key="6">
    <source>
        <dbReference type="PROSITE" id="PS51099"/>
    </source>
</evidence>
<feature type="domain" description="PRD" evidence="7">
    <location>
        <begin position="292"/>
        <end position="400"/>
    </location>
</feature>
<dbReference type="PANTHER" id="PTHR30185:SF18">
    <property type="entry name" value="TRANSCRIPTIONAL REGULATOR MTLR"/>
    <property type="match status" value="1"/>
</dbReference>
<dbReference type="InterPro" id="IPR050661">
    <property type="entry name" value="BglG_antiterminators"/>
</dbReference>
<dbReference type="Pfam" id="PF05043">
    <property type="entry name" value="Mga"/>
    <property type="match status" value="1"/>
</dbReference>
<evidence type="ECO:0000256" key="1">
    <source>
        <dbReference type="ARBA" id="ARBA00022679"/>
    </source>
</evidence>
<dbReference type="InterPro" id="IPR011608">
    <property type="entry name" value="PRD"/>
</dbReference>
<dbReference type="EC" id="2.7.1.69" evidence="8"/>
<dbReference type="EMBL" id="JGZO01000023">
    <property type="protein sequence ID" value="KFI91383.1"/>
    <property type="molecule type" value="Genomic_DNA"/>
</dbReference>
<evidence type="ECO:0000256" key="3">
    <source>
        <dbReference type="ARBA" id="ARBA00023015"/>
    </source>
</evidence>
<dbReference type="SUPFAM" id="SSF52794">
    <property type="entry name" value="PTS system IIB component-like"/>
    <property type="match status" value="1"/>
</dbReference>
<comment type="caution">
    <text evidence="8">The sequence shown here is derived from an EMBL/GenBank/DDBJ whole genome shotgun (WGS) entry which is preliminary data.</text>
</comment>
<dbReference type="Gene3D" id="1.10.10.10">
    <property type="entry name" value="Winged helix-like DNA-binding domain superfamily/Winged helix DNA-binding domain"/>
    <property type="match status" value="1"/>
</dbReference>
<evidence type="ECO:0000256" key="2">
    <source>
        <dbReference type="ARBA" id="ARBA00022737"/>
    </source>
</evidence>
<dbReference type="PANTHER" id="PTHR30185">
    <property type="entry name" value="CRYPTIC BETA-GLUCOSIDE BGL OPERON ANTITERMINATOR"/>
    <property type="match status" value="1"/>
</dbReference>
<keyword evidence="4" id="KW-0010">Activator</keyword>
<organism evidence="8 9">
    <name type="scientific">Bifidobacterium scardovii</name>
    <dbReference type="NCBI Taxonomy" id="158787"/>
    <lineage>
        <taxon>Bacteria</taxon>
        <taxon>Bacillati</taxon>
        <taxon>Actinomycetota</taxon>
        <taxon>Actinomycetes</taxon>
        <taxon>Bifidobacteriales</taxon>
        <taxon>Bifidobacteriaceae</taxon>
        <taxon>Bifidobacterium</taxon>
    </lineage>
</organism>
<dbReference type="PROSITE" id="PS51372">
    <property type="entry name" value="PRD_2"/>
    <property type="match status" value="1"/>
</dbReference>
<evidence type="ECO:0000313" key="8">
    <source>
        <dbReference type="EMBL" id="KFI91383.1"/>
    </source>
</evidence>
<dbReference type="Proteomes" id="UP000029033">
    <property type="component" value="Unassembled WGS sequence"/>
</dbReference>
<proteinExistence type="predicted"/>
<dbReference type="InterPro" id="IPR036634">
    <property type="entry name" value="PRD_sf"/>
</dbReference>
<dbReference type="Pfam" id="PF08279">
    <property type="entry name" value="HTH_11"/>
    <property type="match status" value="1"/>
</dbReference>
<dbReference type="InterPro" id="IPR013011">
    <property type="entry name" value="PTS_EIIB_2"/>
</dbReference>
<keyword evidence="2" id="KW-0677">Repeat</keyword>
<keyword evidence="5" id="KW-0804">Transcription</keyword>
<reference evidence="8 9" key="1">
    <citation type="submission" date="2014-03" db="EMBL/GenBank/DDBJ databases">
        <title>Genomics of Bifidobacteria.</title>
        <authorList>
            <person name="Ventura M."/>
            <person name="Milani C."/>
            <person name="Lugli G.A."/>
        </authorList>
    </citation>
    <scope>NUCLEOTIDE SEQUENCE [LARGE SCALE GENOMIC DNA]</scope>
    <source>
        <strain evidence="8 9">LMG 21589</strain>
    </source>
</reference>
<dbReference type="InterPro" id="IPR007737">
    <property type="entry name" value="Mga_HTH"/>
</dbReference>
<dbReference type="Pfam" id="PF00874">
    <property type="entry name" value="PRD"/>
    <property type="match status" value="1"/>
</dbReference>
<dbReference type="OrthoDB" id="3239954at2"/>
<dbReference type="GO" id="GO:0006355">
    <property type="term" value="P:regulation of DNA-templated transcription"/>
    <property type="evidence" value="ECO:0007669"/>
    <property type="project" value="InterPro"/>
</dbReference>
<dbReference type="InterPro" id="IPR036095">
    <property type="entry name" value="PTS_EIIB-like_sf"/>
</dbReference>